<dbReference type="InterPro" id="IPR036430">
    <property type="entry name" value="RNase_T2-like_sf"/>
</dbReference>
<dbReference type="GO" id="GO:0005576">
    <property type="term" value="C:extracellular region"/>
    <property type="evidence" value="ECO:0007669"/>
    <property type="project" value="TreeGrafter"/>
</dbReference>
<dbReference type="GO" id="GO:0003723">
    <property type="term" value="F:RNA binding"/>
    <property type="evidence" value="ECO:0007669"/>
    <property type="project" value="InterPro"/>
</dbReference>
<sequence length="206" mass="23281">MWGPNAAPRFNSMFNCHTMQTQLRETDVFQTPGDQKLQTALNSRWLTVSMTTNYQLWNHEFIKHGTCVSHINYQRCTPTHWSLLDRQRIETLSYFNMVNVFSHQVNVKALFQASGIAPIYTKPYSRTSILQALAAQTQVAVELQCWTNTNTNSQGASTQTSTYVQRSAVAVIDASIGATRVVPHYTLVALAGRGRQQHHLIPKVID</sequence>
<keyword evidence="5" id="KW-1185">Reference proteome</keyword>
<evidence type="ECO:0000313" key="5">
    <source>
        <dbReference type="Proteomes" id="UP001151582"/>
    </source>
</evidence>
<reference evidence="4" key="1">
    <citation type="submission" date="2022-07" db="EMBL/GenBank/DDBJ databases">
        <title>Phylogenomic reconstructions and comparative analyses of Kickxellomycotina fungi.</title>
        <authorList>
            <person name="Reynolds N.K."/>
            <person name="Stajich J.E."/>
            <person name="Barry K."/>
            <person name="Grigoriev I.V."/>
            <person name="Crous P."/>
            <person name="Smith M.E."/>
        </authorList>
    </citation>
    <scope>NUCLEOTIDE SEQUENCE</scope>
    <source>
        <strain evidence="4">RSA 567</strain>
    </source>
</reference>
<name>A0A9W8BD41_9FUNG</name>
<evidence type="ECO:0000256" key="3">
    <source>
        <dbReference type="RuleBase" id="RU004328"/>
    </source>
</evidence>
<dbReference type="GO" id="GO:0006401">
    <property type="term" value="P:RNA catabolic process"/>
    <property type="evidence" value="ECO:0007669"/>
    <property type="project" value="TreeGrafter"/>
</dbReference>
<dbReference type="PANTHER" id="PTHR11240:SF22">
    <property type="entry name" value="RIBONUCLEASE T2"/>
    <property type="match status" value="1"/>
</dbReference>
<comment type="similarity">
    <text evidence="1 3">Belongs to the RNase T2 family.</text>
</comment>
<dbReference type="GO" id="GO:0033897">
    <property type="term" value="F:ribonuclease T2 activity"/>
    <property type="evidence" value="ECO:0007669"/>
    <property type="project" value="UniProtKB-EC"/>
</dbReference>
<dbReference type="AlphaFoldDB" id="A0A9W8BD41"/>
<evidence type="ECO:0000313" key="4">
    <source>
        <dbReference type="EMBL" id="KAJ1984636.1"/>
    </source>
</evidence>
<accession>A0A9W8BD41</accession>
<protein>
    <recommendedName>
        <fullName evidence="2">ribonuclease T2</fullName>
        <ecNumber evidence="2">4.6.1.19</ecNumber>
    </recommendedName>
</protein>
<evidence type="ECO:0000256" key="2">
    <source>
        <dbReference type="ARBA" id="ARBA00012571"/>
    </source>
</evidence>
<dbReference type="PANTHER" id="PTHR11240">
    <property type="entry name" value="RIBONUCLEASE T2"/>
    <property type="match status" value="1"/>
</dbReference>
<dbReference type="Proteomes" id="UP001151582">
    <property type="component" value="Unassembled WGS sequence"/>
</dbReference>
<dbReference type="SUPFAM" id="SSF55895">
    <property type="entry name" value="Ribonuclease Rh-like"/>
    <property type="match status" value="1"/>
</dbReference>
<comment type="caution">
    <text evidence="4">The sequence shown here is derived from an EMBL/GenBank/DDBJ whole genome shotgun (WGS) entry which is preliminary data.</text>
</comment>
<gene>
    <name evidence="4" type="ORF">H4R34_000539</name>
</gene>
<dbReference type="EC" id="4.6.1.19" evidence="2"/>
<dbReference type="PROSITE" id="PS00531">
    <property type="entry name" value="RNASE_T2_2"/>
    <property type="match status" value="1"/>
</dbReference>
<proteinExistence type="inferred from homology"/>
<dbReference type="Pfam" id="PF00445">
    <property type="entry name" value="Ribonuclease_T2"/>
    <property type="match status" value="1"/>
</dbReference>
<dbReference type="Gene3D" id="3.90.730.10">
    <property type="entry name" value="Ribonuclease T2-like"/>
    <property type="match status" value="1"/>
</dbReference>
<dbReference type="EMBL" id="JANBQB010000014">
    <property type="protein sequence ID" value="KAJ1984636.1"/>
    <property type="molecule type" value="Genomic_DNA"/>
</dbReference>
<organism evidence="4 5">
    <name type="scientific">Dimargaris verticillata</name>
    <dbReference type="NCBI Taxonomy" id="2761393"/>
    <lineage>
        <taxon>Eukaryota</taxon>
        <taxon>Fungi</taxon>
        <taxon>Fungi incertae sedis</taxon>
        <taxon>Zoopagomycota</taxon>
        <taxon>Kickxellomycotina</taxon>
        <taxon>Dimargaritomycetes</taxon>
        <taxon>Dimargaritales</taxon>
        <taxon>Dimargaritaceae</taxon>
        <taxon>Dimargaris</taxon>
    </lineage>
</organism>
<evidence type="ECO:0000256" key="1">
    <source>
        <dbReference type="ARBA" id="ARBA00007469"/>
    </source>
</evidence>
<dbReference type="InterPro" id="IPR001568">
    <property type="entry name" value="RNase_T2-like"/>
</dbReference>
<dbReference type="InterPro" id="IPR033130">
    <property type="entry name" value="RNase_T2_His_AS_2"/>
</dbReference>
<dbReference type="OrthoDB" id="435754at2759"/>